<dbReference type="PROSITE" id="PS51625">
    <property type="entry name" value="SAM_MT_TRMB"/>
    <property type="match status" value="1"/>
</dbReference>
<dbReference type="Gene3D" id="3.40.50.150">
    <property type="entry name" value="Vaccinia Virus protein VP39"/>
    <property type="match status" value="1"/>
</dbReference>
<dbReference type="NCBIfam" id="TIGR00091">
    <property type="entry name" value="tRNA (guanosine(46)-N7)-methyltransferase TrmB"/>
    <property type="match status" value="1"/>
</dbReference>
<sequence length="220" mass="25254">MRLRNKPWAVKLVNEHPESVLQNPDPEKKIDWAARFGNNNPIEIEVGSGKGHFITTLAENNPDKNYVALELQTTAAGIILRTKLEKGLDNLQILRGDAAAINHFFDENSTSVIYLNFSDPWPKSRHEKRRLTYKSFLAKYQEVLKPEGHLEFKTDNSGLYAYSVQSMNNFGMHFDFVSVDLHHEKPEILEKNIETEYEHKFAAKGNPIYALHASFETKNL</sequence>
<feature type="region of interest" description="Interaction with RNA" evidence="9">
    <location>
        <begin position="125"/>
        <end position="130"/>
    </location>
</feature>
<dbReference type="RefSeq" id="WP_004046165.1">
    <property type="nucleotide sequence ID" value="NZ_AQFR02000003.1"/>
</dbReference>
<keyword evidence="5 9" id="KW-0949">S-adenosyl-L-methionine</keyword>
<evidence type="ECO:0000256" key="4">
    <source>
        <dbReference type="ARBA" id="ARBA00022679"/>
    </source>
</evidence>
<protein>
    <recommendedName>
        <fullName evidence="9">tRNA (guanine-N(7)-)-methyltransferase</fullName>
        <ecNumber evidence="9">2.1.1.33</ecNumber>
    </recommendedName>
    <alternativeName>
        <fullName evidence="9">tRNA (guanine(46)-N(7))-methyltransferase</fullName>
    </alternativeName>
    <alternativeName>
        <fullName evidence="9">tRNA(m7G46)-methyltransferase</fullName>
    </alternativeName>
</protein>
<dbReference type="PANTHER" id="PTHR23417:SF14">
    <property type="entry name" value="PENTACOTRIPEPTIDE-REPEAT REGION OF PRORP DOMAIN-CONTAINING PROTEIN"/>
    <property type="match status" value="1"/>
</dbReference>
<dbReference type="HAMAP" id="MF_01057">
    <property type="entry name" value="tRNA_methyltr_TrmB"/>
    <property type="match status" value="1"/>
</dbReference>
<reference evidence="10 11" key="1">
    <citation type="submission" date="2019-04" db="EMBL/GenBank/DDBJ databases">
        <title>Microbes associate with the intestines of laboratory mice.</title>
        <authorList>
            <person name="Navarre W."/>
            <person name="Wong E."/>
            <person name="Huang K."/>
            <person name="Tropini C."/>
            <person name="Ng K."/>
            <person name="Yu B."/>
        </authorList>
    </citation>
    <scope>NUCLEOTIDE SEQUENCE [LARGE SCALE GENOMIC DNA]</scope>
    <source>
        <strain evidence="10 11">NM61_E11</strain>
    </source>
</reference>
<evidence type="ECO:0000256" key="6">
    <source>
        <dbReference type="ARBA" id="ARBA00022694"/>
    </source>
</evidence>
<proteinExistence type="inferred from homology"/>
<comment type="pathway">
    <text evidence="7 9">tRNA modification; N(7)-methylguanine-tRNA biosynthesis.</text>
</comment>
<evidence type="ECO:0000256" key="2">
    <source>
        <dbReference type="ARBA" id="ARBA00003015"/>
    </source>
</evidence>
<dbReference type="InterPro" id="IPR029063">
    <property type="entry name" value="SAM-dependent_MTases_sf"/>
</dbReference>
<dbReference type="EMBL" id="SRYV01000010">
    <property type="protein sequence ID" value="TGY14650.1"/>
    <property type="molecule type" value="Genomic_DNA"/>
</dbReference>
<name>A0A4V3RE08_9LACO</name>
<evidence type="ECO:0000313" key="10">
    <source>
        <dbReference type="EMBL" id="TGY14650.1"/>
    </source>
</evidence>
<feature type="binding site" evidence="9">
    <location>
        <position position="123"/>
    </location>
    <ligand>
        <name>substrate</name>
    </ligand>
</feature>
<gene>
    <name evidence="9 10" type="primary">trmB</name>
    <name evidence="10" type="ORF">E5351_06285</name>
</gene>
<dbReference type="AlphaFoldDB" id="A0A4V3RE08"/>
<dbReference type="GO" id="GO:0043527">
    <property type="term" value="C:tRNA methyltransferase complex"/>
    <property type="evidence" value="ECO:0007669"/>
    <property type="project" value="TreeGrafter"/>
</dbReference>
<feature type="binding site" evidence="9">
    <location>
        <position position="119"/>
    </location>
    <ligand>
        <name>S-adenosyl-L-methionine</name>
        <dbReference type="ChEBI" id="CHEBI:59789"/>
    </ligand>
</feature>
<comment type="catalytic activity">
    <reaction evidence="1 9">
        <text>guanosine(46) in tRNA + S-adenosyl-L-methionine = N(7)-methylguanosine(46) in tRNA + S-adenosyl-L-homocysteine</text>
        <dbReference type="Rhea" id="RHEA:42708"/>
        <dbReference type="Rhea" id="RHEA-COMP:10188"/>
        <dbReference type="Rhea" id="RHEA-COMP:10189"/>
        <dbReference type="ChEBI" id="CHEBI:57856"/>
        <dbReference type="ChEBI" id="CHEBI:59789"/>
        <dbReference type="ChEBI" id="CHEBI:74269"/>
        <dbReference type="ChEBI" id="CHEBI:74480"/>
        <dbReference type="EC" id="2.1.1.33"/>
    </reaction>
</comment>
<keyword evidence="4 9" id="KW-0808">Transferase</keyword>
<dbReference type="CDD" id="cd02440">
    <property type="entry name" value="AdoMet_MTases"/>
    <property type="match status" value="1"/>
</dbReference>
<evidence type="ECO:0000256" key="5">
    <source>
        <dbReference type="ARBA" id="ARBA00022691"/>
    </source>
</evidence>
<feature type="binding site" evidence="9">
    <location>
        <begin position="195"/>
        <end position="198"/>
    </location>
    <ligand>
        <name>substrate</name>
    </ligand>
</feature>
<evidence type="ECO:0000256" key="7">
    <source>
        <dbReference type="ARBA" id="ARBA00060552"/>
    </source>
</evidence>
<dbReference type="SUPFAM" id="SSF53335">
    <property type="entry name" value="S-adenosyl-L-methionine-dependent methyltransferases"/>
    <property type="match status" value="1"/>
</dbReference>
<dbReference type="UniPathway" id="UPA00989"/>
<organism evidence="10 11">
    <name type="scientific">Lactobacillus intestinalis</name>
    <dbReference type="NCBI Taxonomy" id="151781"/>
    <lineage>
        <taxon>Bacteria</taxon>
        <taxon>Bacillati</taxon>
        <taxon>Bacillota</taxon>
        <taxon>Bacilli</taxon>
        <taxon>Lactobacillales</taxon>
        <taxon>Lactobacillaceae</taxon>
        <taxon>Lactobacillus</taxon>
    </lineage>
</organism>
<dbReference type="InterPro" id="IPR003358">
    <property type="entry name" value="tRNA_(Gua-N-7)_MeTrfase_Trmb"/>
</dbReference>
<evidence type="ECO:0000256" key="8">
    <source>
        <dbReference type="ARBA" id="ARBA00060767"/>
    </source>
</evidence>
<dbReference type="NCBIfam" id="NF001080">
    <property type="entry name" value="PRK00121.2-2"/>
    <property type="match status" value="1"/>
</dbReference>
<keyword evidence="3 9" id="KW-0489">Methyltransferase</keyword>
<accession>A0A4V3RE08</accession>
<evidence type="ECO:0000256" key="9">
    <source>
        <dbReference type="HAMAP-Rule" id="MF_01057"/>
    </source>
</evidence>
<comment type="caution">
    <text evidence="10">The sequence shown here is derived from an EMBL/GenBank/DDBJ whole genome shotgun (WGS) entry which is preliminary data.</text>
</comment>
<feature type="binding site" evidence="9">
    <location>
        <position position="155"/>
    </location>
    <ligand>
        <name>substrate</name>
    </ligand>
</feature>
<comment type="function">
    <text evidence="2 9">Catalyzes the formation of N(7)-methylguanine at position 46 (m7G46) in tRNA.</text>
</comment>
<feature type="binding site" evidence="9">
    <location>
        <position position="70"/>
    </location>
    <ligand>
        <name>S-adenosyl-L-methionine</name>
        <dbReference type="ChEBI" id="CHEBI:59789"/>
    </ligand>
</feature>
<dbReference type="FunFam" id="3.40.50.150:FF:000035">
    <property type="entry name" value="tRNA (guanine-N(7)-)-methyltransferase"/>
    <property type="match status" value="1"/>
</dbReference>
<feature type="binding site" evidence="9">
    <location>
        <position position="97"/>
    </location>
    <ligand>
        <name>S-adenosyl-L-methionine</name>
        <dbReference type="ChEBI" id="CHEBI:59789"/>
    </ligand>
</feature>
<dbReference type="GO" id="GO:0008176">
    <property type="term" value="F:tRNA (guanine(46)-N7)-methyltransferase activity"/>
    <property type="evidence" value="ECO:0007669"/>
    <property type="project" value="UniProtKB-UniRule"/>
</dbReference>
<evidence type="ECO:0000313" key="11">
    <source>
        <dbReference type="Proteomes" id="UP000309117"/>
    </source>
</evidence>
<dbReference type="PANTHER" id="PTHR23417">
    <property type="entry name" value="3-DEOXY-D-MANNO-OCTULOSONIC-ACID TRANSFERASE/TRNA GUANINE-N 7 - -METHYLTRANSFERASE"/>
    <property type="match status" value="1"/>
</dbReference>
<keyword evidence="6 9" id="KW-0819">tRNA processing</keyword>
<dbReference type="EC" id="2.1.1.33" evidence="9"/>
<evidence type="ECO:0000256" key="3">
    <source>
        <dbReference type="ARBA" id="ARBA00022603"/>
    </source>
</evidence>
<dbReference type="InterPro" id="IPR055361">
    <property type="entry name" value="tRNA_methyltr_TrmB_bact"/>
</dbReference>
<dbReference type="Proteomes" id="UP000309117">
    <property type="component" value="Unassembled WGS sequence"/>
</dbReference>
<comment type="similarity">
    <text evidence="8 9">Belongs to the class I-like SAM-binding methyltransferase superfamily. TrmB family.</text>
</comment>
<evidence type="ECO:0000256" key="1">
    <source>
        <dbReference type="ARBA" id="ARBA00000142"/>
    </source>
</evidence>
<feature type="binding site" evidence="9">
    <location>
        <position position="45"/>
    </location>
    <ligand>
        <name>S-adenosyl-L-methionine</name>
        <dbReference type="ChEBI" id="CHEBI:59789"/>
    </ligand>
</feature>
<dbReference type="Pfam" id="PF02390">
    <property type="entry name" value="Methyltransf_4"/>
    <property type="match status" value="1"/>
</dbReference>